<organism evidence="3 4">
    <name type="scientific">Novosphingobium anseongense</name>
    <dbReference type="NCBI Taxonomy" id="3133436"/>
    <lineage>
        <taxon>Bacteria</taxon>
        <taxon>Pseudomonadati</taxon>
        <taxon>Pseudomonadota</taxon>
        <taxon>Alphaproteobacteria</taxon>
        <taxon>Sphingomonadales</taxon>
        <taxon>Sphingomonadaceae</taxon>
        <taxon>Novosphingobium</taxon>
    </lineage>
</organism>
<keyword evidence="4" id="KW-1185">Reference proteome</keyword>
<proteinExistence type="predicted"/>
<feature type="domain" description="Anti-sigma factor NepR" evidence="2">
    <location>
        <begin position="58"/>
        <end position="90"/>
    </location>
</feature>
<dbReference type="EMBL" id="JBBHJZ010000003">
    <property type="protein sequence ID" value="MEJ5978047.1"/>
    <property type="molecule type" value="Genomic_DNA"/>
</dbReference>
<evidence type="ECO:0000313" key="4">
    <source>
        <dbReference type="Proteomes" id="UP001361239"/>
    </source>
</evidence>
<evidence type="ECO:0000259" key="2">
    <source>
        <dbReference type="Pfam" id="PF18557"/>
    </source>
</evidence>
<feature type="compositionally biased region" description="Basic and acidic residues" evidence="1">
    <location>
        <begin position="40"/>
        <end position="57"/>
    </location>
</feature>
<evidence type="ECO:0000313" key="3">
    <source>
        <dbReference type="EMBL" id="MEJ5978047.1"/>
    </source>
</evidence>
<dbReference type="InterPro" id="IPR041649">
    <property type="entry name" value="NepR"/>
</dbReference>
<accession>A0ABU8RY89</accession>
<sequence>MSKVPLLTVAMSGVLDAPADWKEIGPCKMEFVLSQPPGMNDRKPSQVRSEPARDRAEPGWADGLRQLYNSVVHEPLPDSFDDLLKKLDRAKNERD</sequence>
<comment type="caution">
    <text evidence="3">The sequence shown here is derived from an EMBL/GenBank/DDBJ whole genome shotgun (WGS) entry which is preliminary data.</text>
</comment>
<gene>
    <name evidence="3" type="ORF">WG901_15455</name>
</gene>
<feature type="region of interest" description="Disordered" evidence="1">
    <location>
        <begin position="33"/>
        <end position="60"/>
    </location>
</feature>
<evidence type="ECO:0000256" key="1">
    <source>
        <dbReference type="SAM" id="MobiDB-lite"/>
    </source>
</evidence>
<name>A0ABU8RY89_9SPHN</name>
<dbReference type="Pfam" id="PF18557">
    <property type="entry name" value="NepR"/>
    <property type="match status" value="1"/>
</dbReference>
<dbReference type="RefSeq" id="WP_339587991.1">
    <property type="nucleotide sequence ID" value="NZ_JBBHJZ010000003.1"/>
</dbReference>
<dbReference type="Proteomes" id="UP001361239">
    <property type="component" value="Unassembled WGS sequence"/>
</dbReference>
<protein>
    <submittedName>
        <fullName evidence="3">NepR family anti-sigma factor</fullName>
    </submittedName>
</protein>
<reference evidence="3 4" key="1">
    <citation type="submission" date="2024-03" db="EMBL/GenBank/DDBJ databases">
        <authorList>
            <person name="Jo J.-H."/>
        </authorList>
    </citation>
    <scope>NUCLEOTIDE SEQUENCE [LARGE SCALE GENOMIC DNA]</scope>
    <source>
        <strain evidence="3 4">PS1R-30</strain>
    </source>
</reference>